<evidence type="ECO:0000256" key="2">
    <source>
        <dbReference type="RuleBase" id="RU003749"/>
    </source>
</evidence>
<dbReference type="Proteomes" id="UP001652461">
    <property type="component" value="Unassembled WGS sequence"/>
</dbReference>
<dbReference type="Pfam" id="PF01740">
    <property type="entry name" value="STAS"/>
    <property type="match status" value="1"/>
</dbReference>
<accession>A0ABT2RXE5</accession>
<feature type="domain" description="STAS" evidence="3">
    <location>
        <begin position="2"/>
        <end position="110"/>
    </location>
</feature>
<sequence>MGKERMKLEKQTLYIRLPMELDHHSADAICRRADELVQAKDVREIVFDFSETEFCDSSGIGMLMGRYKTMQALGGTVRAVRVRERVARILMLSGVMKLIPVERMQGGVKA</sequence>
<dbReference type="EMBL" id="JAOQKC010000010">
    <property type="protein sequence ID" value="MCU6697001.1"/>
    <property type="molecule type" value="Genomic_DNA"/>
</dbReference>
<reference evidence="4 5" key="1">
    <citation type="journal article" date="2021" name="ISME Commun">
        <title>Automated analysis of genomic sequences facilitates high-throughput and comprehensive description of bacteria.</title>
        <authorList>
            <person name="Hitch T.C.A."/>
        </authorList>
    </citation>
    <scope>NUCLEOTIDE SEQUENCE [LARGE SCALE GENOMIC DNA]</scope>
    <source>
        <strain evidence="4 5">Sanger_04</strain>
    </source>
</reference>
<dbReference type="PANTHER" id="PTHR33495">
    <property type="entry name" value="ANTI-SIGMA FACTOR ANTAGONIST TM_1081-RELATED-RELATED"/>
    <property type="match status" value="1"/>
</dbReference>
<dbReference type="PROSITE" id="PS50801">
    <property type="entry name" value="STAS"/>
    <property type="match status" value="1"/>
</dbReference>
<proteinExistence type="inferred from homology"/>
<comment type="similarity">
    <text evidence="1 2">Belongs to the anti-sigma-factor antagonist family.</text>
</comment>
<gene>
    <name evidence="4" type="ORF">OCV63_08840</name>
</gene>
<protein>
    <recommendedName>
        <fullName evidence="2">Anti-sigma factor antagonist</fullName>
    </recommendedName>
</protein>
<evidence type="ECO:0000256" key="1">
    <source>
        <dbReference type="ARBA" id="ARBA00009013"/>
    </source>
</evidence>
<dbReference type="CDD" id="cd07043">
    <property type="entry name" value="STAS_anti-anti-sigma_factors"/>
    <property type="match status" value="1"/>
</dbReference>
<dbReference type="SUPFAM" id="SSF52091">
    <property type="entry name" value="SpoIIaa-like"/>
    <property type="match status" value="1"/>
</dbReference>
<dbReference type="Gene3D" id="3.30.750.24">
    <property type="entry name" value="STAS domain"/>
    <property type="match status" value="1"/>
</dbReference>
<dbReference type="InterPro" id="IPR036513">
    <property type="entry name" value="STAS_dom_sf"/>
</dbReference>
<dbReference type="NCBIfam" id="TIGR00377">
    <property type="entry name" value="ant_ant_sig"/>
    <property type="match status" value="1"/>
</dbReference>
<organism evidence="4 5">
    <name type="scientific">Laedolimicola ammoniilytica</name>
    <dbReference type="NCBI Taxonomy" id="2981771"/>
    <lineage>
        <taxon>Bacteria</taxon>
        <taxon>Bacillati</taxon>
        <taxon>Bacillota</taxon>
        <taxon>Clostridia</taxon>
        <taxon>Lachnospirales</taxon>
        <taxon>Lachnospiraceae</taxon>
        <taxon>Laedolimicola</taxon>
    </lineage>
</organism>
<keyword evidence="5" id="KW-1185">Reference proteome</keyword>
<dbReference type="RefSeq" id="WP_262670750.1">
    <property type="nucleotide sequence ID" value="NZ_JAOQKC010000010.1"/>
</dbReference>
<evidence type="ECO:0000313" key="4">
    <source>
        <dbReference type="EMBL" id="MCU6697001.1"/>
    </source>
</evidence>
<dbReference type="InterPro" id="IPR003658">
    <property type="entry name" value="Anti-sigma_ant"/>
</dbReference>
<name>A0ABT2RXE5_9FIRM</name>
<dbReference type="PANTHER" id="PTHR33495:SF2">
    <property type="entry name" value="ANTI-SIGMA FACTOR ANTAGONIST TM_1081-RELATED"/>
    <property type="match status" value="1"/>
</dbReference>
<evidence type="ECO:0000313" key="5">
    <source>
        <dbReference type="Proteomes" id="UP001652461"/>
    </source>
</evidence>
<dbReference type="InterPro" id="IPR002645">
    <property type="entry name" value="STAS_dom"/>
</dbReference>
<comment type="caution">
    <text evidence="4">The sequence shown here is derived from an EMBL/GenBank/DDBJ whole genome shotgun (WGS) entry which is preliminary data.</text>
</comment>
<evidence type="ECO:0000259" key="3">
    <source>
        <dbReference type="PROSITE" id="PS50801"/>
    </source>
</evidence>